<protein>
    <submittedName>
        <fullName evidence="2">Uncharacterized protein</fullName>
    </submittedName>
</protein>
<evidence type="ECO:0000313" key="2">
    <source>
        <dbReference type="EMBL" id="KAH7158031.1"/>
    </source>
</evidence>
<keyword evidence="3" id="KW-1185">Reference proteome</keyword>
<evidence type="ECO:0000313" key="3">
    <source>
        <dbReference type="Proteomes" id="UP000717696"/>
    </source>
</evidence>
<dbReference type="AlphaFoldDB" id="A0A9P9FCT4"/>
<reference evidence="2" key="1">
    <citation type="journal article" date="2021" name="Nat. Commun.">
        <title>Genetic determinants of endophytism in the Arabidopsis root mycobiome.</title>
        <authorList>
            <person name="Mesny F."/>
            <person name="Miyauchi S."/>
            <person name="Thiergart T."/>
            <person name="Pickel B."/>
            <person name="Atanasova L."/>
            <person name="Karlsson M."/>
            <person name="Huettel B."/>
            <person name="Barry K.W."/>
            <person name="Haridas S."/>
            <person name="Chen C."/>
            <person name="Bauer D."/>
            <person name="Andreopoulos W."/>
            <person name="Pangilinan J."/>
            <person name="LaButti K."/>
            <person name="Riley R."/>
            <person name="Lipzen A."/>
            <person name="Clum A."/>
            <person name="Drula E."/>
            <person name="Henrissat B."/>
            <person name="Kohler A."/>
            <person name="Grigoriev I.V."/>
            <person name="Martin F.M."/>
            <person name="Hacquard S."/>
        </authorList>
    </citation>
    <scope>NUCLEOTIDE SEQUENCE</scope>
    <source>
        <strain evidence="2">MPI-CAGE-AT-0021</strain>
    </source>
</reference>
<name>A0A9P9FCT4_9HYPO</name>
<sequence length="218" mass="23380">MESKAGLVVGKPGCRGHKARRKTDDRAGMSVSLIMTMYYVVWLDANYGYGMVPLCLHRSTLRTPAISDGCAPESLTPFTRERLHAEHPDALARRRGHATSSRRRQCKGRSSRHRGRYWLPTTGPGLTIGIAAEAGEPGQKQASKSAHGRRGGSGTLPGLHGGTVGQGGKVTGCMTVSGTAVISNEPLYIRGLILLQLLAQVNGPEPPGRSHRSYERSS</sequence>
<feature type="compositionally biased region" description="Basic residues" evidence="1">
    <location>
        <begin position="93"/>
        <end position="116"/>
    </location>
</feature>
<dbReference type="EMBL" id="JAGMUU010000003">
    <property type="protein sequence ID" value="KAH7158031.1"/>
    <property type="molecule type" value="Genomic_DNA"/>
</dbReference>
<feature type="compositionally biased region" description="Gly residues" evidence="1">
    <location>
        <begin position="151"/>
        <end position="166"/>
    </location>
</feature>
<accession>A0A9P9FCT4</accession>
<dbReference type="Proteomes" id="UP000717696">
    <property type="component" value="Unassembled WGS sequence"/>
</dbReference>
<gene>
    <name evidence="2" type="ORF">B0J13DRAFT_520749</name>
</gene>
<evidence type="ECO:0000256" key="1">
    <source>
        <dbReference type="SAM" id="MobiDB-lite"/>
    </source>
</evidence>
<feature type="region of interest" description="Disordered" evidence="1">
    <location>
        <begin position="136"/>
        <end position="166"/>
    </location>
</feature>
<feature type="region of interest" description="Disordered" evidence="1">
    <location>
        <begin position="91"/>
        <end position="118"/>
    </location>
</feature>
<proteinExistence type="predicted"/>
<organism evidence="2 3">
    <name type="scientific">Dactylonectria estremocensis</name>
    <dbReference type="NCBI Taxonomy" id="1079267"/>
    <lineage>
        <taxon>Eukaryota</taxon>
        <taxon>Fungi</taxon>
        <taxon>Dikarya</taxon>
        <taxon>Ascomycota</taxon>
        <taxon>Pezizomycotina</taxon>
        <taxon>Sordariomycetes</taxon>
        <taxon>Hypocreomycetidae</taxon>
        <taxon>Hypocreales</taxon>
        <taxon>Nectriaceae</taxon>
        <taxon>Dactylonectria</taxon>
    </lineage>
</organism>
<comment type="caution">
    <text evidence="2">The sequence shown here is derived from an EMBL/GenBank/DDBJ whole genome shotgun (WGS) entry which is preliminary data.</text>
</comment>